<dbReference type="GO" id="GO:0004803">
    <property type="term" value="F:transposase activity"/>
    <property type="evidence" value="ECO:0007669"/>
    <property type="project" value="InterPro"/>
</dbReference>
<dbReference type="InterPro" id="IPR036515">
    <property type="entry name" value="Transposase_17_sf"/>
</dbReference>
<dbReference type="Proteomes" id="UP000176241">
    <property type="component" value="Unassembled WGS sequence"/>
</dbReference>
<dbReference type="SMART" id="SM01321">
    <property type="entry name" value="Y1_Tnp"/>
    <property type="match status" value="1"/>
</dbReference>
<dbReference type="GO" id="GO:0006313">
    <property type="term" value="P:DNA transposition"/>
    <property type="evidence" value="ECO:0007669"/>
    <property type="project" value="InterPro"/>
</dbReference>
<dbReference type="SUPFAM" id="SSF143422">
    <property type="entry name" value="Transposase IS200-like"/>
    <property type="match status" value="1"/>
</dbReference>
<dbReference type="EMBL" id="MHIC01000021">
    <property type="protein sequence ID" value="OGY44957.1"/>
    <property type="molecule type" value="Genomic_DNA"/>
</dbReference>
<dbReference type="InterPro" id="IPR052715">
    <property type="entry name" value="RAYT_transposase"/>
</dbReference>
<dbReference type="PANTHER" id="PTHR36966:SF1">
    <property type="entry name" value="REP-ASSOCIATED TYROSINE TRANSPOSASE"/>
    <property type="match status" value="1"/>
</dbReference>
<comment type="caution">
    <text evidence="2">The sequence shown here is derived from an EMBL/GenBank/DDBJ whole genome shotgun (WGS) entry which is preliminary data.</text>
</comment>
<name>A0A1G1Y069_9BACT</name>
<evidence type="ECO:0000259" key="1">
    <source>
        <dbReference type="SMART" id="SM01321"/>
    </source>
</evidence>
<dbReference type="Gene3D" id="3.30.70.1290">
    <property type="entry name" value="Transposase IS200-like"/>
    <property type="match status" value="1"/>
</dbReference>
<sequence>MLVGKNRRNRKLNRLKDYDYNLEGFYFVTICIKDRIEYFGYIKDNKMILNQYGEIAKKYWQQIPDYYQNVAIDKFIIMPNHVHGIIQITKPVGTGQCPVPTRVNYGLLSKIVNSFKNMVTKEIRKNFNNYEFQWQRSFYDHIIRNEKVLNKIYEYIKNNPLIWDRDRNKNV</sequence>
<evidence type="ECO:0000313" key="3">
    <source>
        <dbReference type="Proteomes" id="UP000176241"/>
    </source>
</evidence>
<feature type="domain" description="Transposase IS200-like" evidence="1">
    <location>
        <begin position="22"/>
        <end position="159"/>
    </location>
</feature>
<reference evidence="2 3" key="1">
    <citation type="journal article" date="2016" name="Nat. Commun.">
        <title>Thousands of microbial genomes shed light on interconnected biogeochemical processes in an aquifer system.</title>
        <authorList>
            <person name="Anantharaman K."/>
            <person name="Brown C.T."/>
            <person name="Hug L.A."/>
            <person name="Sharon I."/>
            <person name="Castelle C.J."/>
            <person name="Probst A.J."/>
            <person name="Thomas B.C."/>
            <person name="Singh A."/>
            <person name="Wilkins M.J."/>
            <person name="Karaoz U."/>
            <person name="Brodie E.L."/>
            <person name="Williams K.H."/>
            <person name="Hubbard S.S."/>
            <person name="Banfield J.F."/>
        </authorList>
    </citation>
    <scope>NUCLEOTIDE SEQUENCE [LARGE SCALE GENOMIC DNA]</scope>
</reference>
<dbReference type="GO" id="GO:0043565">
    <property type="term" value="F:sequence-specific DNA binding"/>
    <property type="evidence" value="ECO:0007669"/>
    <property type="project" value="TreeGrafter"/>
</dbReference>
<gene>
    <name evidence="2" type="ORF">A2731_01340</name>
</gene>
<proteinExistence type="predicted"/>
<dbReference type="AlphaFoldDB" id="A0A1G1Y069"/>
<organism evidence="2 3">
    <name type="scientific">Candidatus Buchananbacteria bacterium RIFCSPHIGHO2_01_FULL_39_8</name>
    <dbReference type="NCBI Taxonomy" id="1797533"/>
    <lineage>
        <taxon>Bacteria</taxon>
        <taxon>Candidatus Buchananiibacteriota</taxon>
    </lineage>
</organism>
<evidence type="ECO:0000313" key="2">
    <source>
        <dbReference type="EMBL" id="OGY44957.1"/>
    </source>
</evidence>
<protein>
    <recommendedName>
        <fullName evidence="1">Transposase IS200-like domain-containing protein</fullName>
    </recommendedName>
</protein>
<dbReference type="PANTHER" id="PTHR36966">
    <property type="entry name" value="REP-ASSOCIATED TYROSINE TRANSPOSASE"/>
    <property type="match status" value="1"/>
</dbReference>
<accession>A0A1G1Y069</accession>
<dbReference type="InterPro" id="IPR002686">
    <property type="entry name" value="Transposase_17"/>
</dbReference>